<dbReference type="PANTHER" id="PTHR10366:SF564">
    <property type="entry name" value="STEROL-4-ALPHA-CARBOXYLATE 3-DEHYDROGENASE, DECARBOXYLATING"/>
    <property type="match status" value="1"/>
</dbReference>
<dbReference type="EMBL" id="CACVBS010000079">
    <property type="protein sequence ID" value="CAA7269683.1"/>
    <property type="molecule type" value="Genomic_DNA"/>
</dbReference>
<dbReference type="InterPro" id="IPR001509">
    <property type="entry name" value="Epimerase_deHydtase"/>
</dbReference>
<dbReference type="InterPro" id="IPR036291">
    <property type="entry name" value="NAD(P)-bd_dom_sf"/>
</dbReference>
<comment type="caution">
    <text evidence="4">The sequence shown here is derived from an EMBL/GenBank/DDBJ whole genome shotgun (WGS) entry which is preliminary data.</text>
</comment>
<dbReference type="PANTHER" id="PTHR10366">
    <property type="entry name" value="NAD DEPENDENT EPIMERASE/DEHYDRATASE"/>
    <property type="match status" value="1"/>
</dbReference>
<keyword evidence="1" id="KW-0560">Oxidoreductase</keyword>
<dbReference type="Pfam" id="PF01370">
    <property type="entry name" value="Epimerase"/>
    <property type="match status" value="1"/>
</dbReference>
<evidence type="ECO:0000256" key="2">
    <source>
        <dbReference type="ARBA" id="ARBA00023445"/>
    </source>
</evidence>
<feature type="domain" description="NAD-dependent epimerase/dehydratase" evidence="3">
    <location>
        <begin position="47"/>
        <end position="236"/>
    </location>
</feature>
<dbReference type="AlphaFoldDB" id="A0A8S0XRR3"/>
<dbReference type="InterPro" id="IPR050425">
    <property type="entry name" value="NAD(P)_dehydrat-like"/>
</dbReference>
<dbReference type="Proteomes" id="UP000467700">
    <property type="component" value="Unassembled WGS sequence"/>
</dbReference>
<organism evidence="4 5">
    <name type="scientific">Cyclocybe aegerita</name>
    <name type="common">Black poplar mushroom</name>
    <name type="synonym">Agrocybe aegerita</name>
    <dbReference type="NCBI Taxonomy" id="1973307"/>
    <lineage>
        <taxon>Eukaryota</taxon>
        <taxon>Fungi</taxon>
        <taxon>Dikarya</taxon>
        <taxon>Basidiomycota</taxon>
        <taxon>Agaricomycotina</taxon>
        <taxon>Agaricomycetes</taxon>
        <taxon>Agaricomycetidae</taxon>
        <taxon>Agaricales</taxon>
        <taxon>Agaricineae</taxon>
        <taxon>Bolbitiaceae</taxon>
        <taxon>Cyclocybe</taxon>
    </lineage>
</organism>
<reference evidence="4 5" key="1">
    <citation type="submission" date="2020-01" db="EMBL/GenBank/DDBJ databases">
        <authorList>
            <person name="Gupta K D."/>
        </authorList>
    </citation>
    <scope>NUCLEOTIDE SEQUENCE [LARGE SCALE GENOMIC DNA]</scope>
</reference>
<keyword evidence="5" id="KW-1185">Reference proteome</keyword>
<dbReference type="SUPFAM" id="SSF51735">
    <property type="entry name" value="NAD(P)-binding Rossmann-fold domains"/>
    <property type="match status" value="1"/>
</dbReference>
<evidence type="ECO:0000256" key="1">
    <source>
        <dbReference type="ARBA" id="ARBA00023002"/>
    </source>
</evidence>
<evidence type="ECO:0000313" key="5">
    <source>
        <dbReference type="Proteomes" id="UP000467700"/>
    </source>
</evidence>
<dbReference type="GO" id="GO:0016616">
    <property type="term" value="F:oxidoreductase activity, acting on the CH-OH group of donors, NAD or NADP as acceptor"/>
    <property type="evidence" value="ECO:0007669"/>
    <property type="project" value="TreeGrafter"/>
</dbReference>
<proteinExistence type="inferred from homology"/>
<protein>
    <recommendedName>
        <fullName evidence="3">NAD-dependent epimerase/dehydratase domain-containing protein</fullName>
    </recommendedName>
</protein>
<sequence length="322" mass="35196">MPAVLSSSTTTPRVLVTGANGYIGMWVIRTLLEDGYAEGAFDEAVKNVVAIEHTASPLSATTDDPNELINPAVNGTLGVLKSTLKFGTNVKRVVITSSCAAIARDIAHSPDKPTHIFTERDWADQSVDIVRKDGRKAPFMAKYRASKCLAEKAAWKFVEDHKAEIAWDLVTLQPPFVLGPPLQEVTSPASLNTSLAMLYDSLFREKSDEVLKANYSYAHVRDVALAHVKALQVAEAAGERFITSAGGTTWQETRHVVHTINPSLYTSGVLPRGNSTLEFKLVSLYDGSKSRKILGLEYATLEDILTDVLSDFEARGWTKCKD</sequence>
<name>A0A8S0XRR3_CYCAE</name>
<dbReference type="OrthoDB" id="2735536at2759"/>
<gene>
    <name evidence="4" type="ORF">AAE3_LOCUS11730</name>
</gene>
<evidence type="ECO:0000313" key="4">
    <source>
        <dbReference type="EMBL" id="CAA7269683.1"/>
    </source>
</evidence>
<accession>A0A8S0XRR3</accession>
<evidence type="ECO:0000259" key="3">
    <source>
        <dbReference type="Pfam" id="PF01370"/>
    </source>
</evidence>
<comment type="similarity">
    <text evidence="2">Belongs to the NAD(P)-dependent epimerase/dehydratase family. Dihydroflavonol-4-reductase subfamily.</text>
</comment>
<dbReference type="Gene3D" id="3.40.50.720">
    <property type="entry name" value="NAD(P)-binding Rossmann-like Domain"/>
    <property type="match status" value="2"/>
</dbReference>